<dbReference type="InterPro" id="IPR050214">
    <property type="entry name" value="Cys_Synth/Cystath_Beta-Synth"/>
</dbReference>
<evidence type="ECO:0000256" key="1">
    <source>
        <dbReference type="SAM" id="MobiDB-lite"/>
    </source>
</evidence>
<dbReference type="SMART" id="SM00450">
    <property type="entry name" value="RHOD"/>
    <property type="match status" value="1"/>
</dbReference>
<comment type="caution">
    <text evidence="3">The sequence shown here is derived from an EMBL/GenBank/DDBJ whole genome shotgun (WGS) entry which is preliminary data.</text>
</comment>
<feature type="compositionally biased region" description="Low complexity" evidence="1">
    <location>
        <begin position="492"/>
        <end position="504"/>
    </location>
</feature>
<evidence type="ECO:0000313" key="4">
    <source>
        <dbReference type="Proteomes" id="UP000310189"/>
    </source>
</evidence>
<feature type="compositionally biased region" description="Polar residues" evidence="1">
    <location>
        <begin position="514"/>
        <end position="525"/>
    </location>
</feature>
<proteinExistence type="predicted"/>
<dbReference type="PANTHER" id="PTHR10314">
    <property type="entry name" value="CYSTATHIONINE BETA-SYNTHASE"/>
    <property type="match status" value="1"/>
</dbReference>
<dbReference type="Gene3D" id="3.40.250.10">
    <property type="entry name" value="Rhodanese-like domain"/>
    <property type="match status" value="1"/>
</dbReference>
<dbReference type="Pfam" id="PF00291">
    <property type="entry name" value="PALP"/>
    <property type="match status" value="1"/>
</dbReference>
<dbReference type="PROSITE" id="PS50206">
    <property type="entry name" value="RHODANESE_3"/>
    <property type="match status" value="1"/>
</dbReference>
<evidence type="ECO:0000259" key="2">
    <source>
        <dbReference type="PROSITE" id="PS50206"/>
    </source>
</evidence>
<evidence type="ECO:0000313" key="3">
    <source>
        <dbReference type="EMBL" id="TIA91240.1"/>
    </source>
</evidence>
<dbReference type="Gene3D" id="3.40.50.1100">
    <property type="match status" value="2"/>
</dbReference>
<dbReference type="InterPro" id="IPR036873">
    <property type="entry name" value="Rhodanese-like_dom_sf"/>
</dbReference>
<dbReference type="CDD" id="cd00158">
    <property type="entry name" value="RHOD"/>
    <property type="match status" value="1"/>
</dbReference>
<name>A0A4T0FSH5_9BASI</name>
<dbReference type="SUPFAM" id="SSF52821">
    <property type="entry name" value="Rhodanese/Cell cycle control phosphatase"/>
    <property type="match status" value="1"/>
</dbReference>
<dbReference type="SUPFAM" id="SSF53686">
    <property type="entry name" value="Tryptophan synthase beta subunit-like PLP-dependent enzymes"/>
    <property type="match status" value="1"/>
</dbReference>
<organism evidence="3 4">
    <name type="scientific">Wallemia hederae</name>
    <dbReference type="NCBI Taxonomy" id="1540922"/>
    <lineage>
        <taxon>Eukaryota</taxon>
        <taxon>Fungi</taxon>
        <taxon>Dikarya</taxon>
        <taxon>Basidiomycota</taxon>
        <taxon>Wallemiomycotina</taxon>
        <taxon>Wallemiomycetes</taxon>
        <taxon>Wallemiales</taxon>
        <taxon>Wallemiaceae</taxon>
        <taxon>Wallemia</taxon>
    </lineage>
</organism>
<dbReference type="InterPro" id="IPR001763">
    <property type="entry name" value="Rhodanese-like_dom"/>
</dbReference>
<dbReference type="Pfam" id="PF00581">
    <property type="entry name" value="Rhodanese"/>
    <property type="match status" value="1"/>
</dbReference>
<dbReference type="EMBL" id="SPNW01000013">
    <property type="protein sequence ID" value="TIA91240.1"/>
    <property type="molecule type" value="Genomic_DNA"/>
</dbReference>
<protein>
    <recommendedName>
        <fullName evidence="2">Rhodanese domain-containing protein</fullName>
    </recommendedName>
</protein>
<gene>
    <name evidence="3" type="ORF">E3P99_01178</name>
</gene>
<sequence length="540" mass="60011">MTTNNPHNVYSGEDAILKYLHPDHTPPTPLVELPNHKYANSGDKIRIYAKLHCAHPLNNVKAFPAFNMLEKAKNCNDIEQGKTKEIVEYSSGSTIMSLGIIARQMGIDSTIAHLSNKTSDAKIDLLRFFGLELHFAGGPSQPLSTDVYGGIYHAANRGKQDYSFNPDQYCNPENPAAHERWTAPQILRQLPNVGVFSCGIGTSGSMTGTGKTLKANKPDIVNVGVCTAAGDRVPGPRALSMLLPVTWYDWRGAVDTIEEVGSKDSYELSLWLSRNGIIAGPSSGFNLKGLYNYLDRAIEKNELDKLRSEDGYVNCVFICCDLPYVYMNEYRDKLGESFFPPMHNSELLGVDKYPYLDAWELQPDEAIVVANEELTKVLDIRSSNLFSQFRVPGSTNAPILQEIYPHCTPNPFLNASEMARQWPVLDEKLAEIADQYRGSKLLVLCEHGGTSRSATSVLRKLGIETYTVRGGINRWTEEGKPIERSANILEHSQSTSSSQLTTKSGLVTELKDQPQPTRKSSSGRRFSQFIRKARQSIIKT</sequence>
<reference evidence="3 4" key="1">
    <citation type="submission" date="2019-03" db="EMBL/GenBank/DDBJ databases">
        <title>Sequencing 23 genomes of Wallemia ichthyophaga.</title>
        <authorList>
            <person name="Gostincar C."/>
        </authorList>
    </citation>
    <scope>NUCLEOTIDE SEQUENCE [LARGE SCALE GENOMIC DNA]</scope>
    <source>
        <strain evidence="3 4">EXF-5753</strain>
    </source>
</reference>
<dbReference type="InterPro" id="IPR036052">
    <property type="entry name" value="TrpB-like_PALP_sf"/>
</dbReference>
<keyword evidence="4" id="KW-1185">Reference proteome</keyword>
<dbReference type="InterPro" id="IPR001926">
    <property type="entry name" value="TrpB-like_PALP"/>
</dbReference>
<feature type="domain" description="Rhodanese" evidence="2">
    <location>
        <begin position="371"/>
        <end position="484"/>
    </location>
</feature>
<feature type="region of interest" description="Disordered" evidence="1">
    <location>
        <begin position="489"/>
        <end position="526"/>
    </location>
</feature>
<dbReference type="Proteomes" id="UP000310189">
    <property type="component" value="Unassembled WGS sequence"/>
</dbReference>
<dbReference type="OrthoDB" id="10259545at2759"/>
<accession>A0A4T0FSH5</accession>
<dbReference type="AlphaFoldDB" id="A0A4T0FSH5"/>